<accession>A0ACC2HI14</accession>
<name>A0ACC2HI14_DALPE</name>
<dbReference type="Proteomes" id="UP001157502">
    <property type="component" value="Chromosome 2"/>
</dbReference>
<evidence type="ECO:0000313" key="2">
    <source>
        <dbReference type="Proteomes" id="UP001157502"/>
    </source>
</evidence>
<organism evidence="1 2">
    <name type="scientific">Dallia pectoralis</name>
    <name type="common">Alaska blackfish</name>
    <dbReference type="NCBI Taxonomy" id="75939"/>
    <lineage>
        <taxon>Eukaryota</taxon>
        <taxon>Metazoa</taxon>
        <taxon>Chordata</taxon>
        <taxon>Craniata</taxon>
        <taxon>Vertebrata</taxon>
        <taxon>Euteleostomi</taxon>
        <taxon>Actinopterygii</taxon>
        <taxon>Neopterygii</taxon>
        <taxon>Teleostei</taxon>
        <taxon>Protacanthopterygii</taxon>
        <taxon>Esociformes</taxon>
        <taxon>Umbridae</taxon>
        <taxon>Dallia</taxon>
    </lineage>
</organism>
<sequence length="97" mass="10894">MAIYYLQSIMLIISLYLQDPRSGSVSFLNTRGLYVWLLALHICIGPDDHMGPPPPLFGQSRWGSGADVTEGERVFVFENPEEADHTTVSDRQTELLI</sequence>
<evidence type="ECO:0000313" key="1">
    <source>
        <dbReference type="EMBL" id="KAJ8015387.1"/>
    </source>
</evidence>
<reference evidence="1" key="1">
    <citation type="submission" date="2021-05" db="EMBL/GenBank/DDBJ databases">
        <authorList>
            <person name="Pan Q."/>
            <person name="Jouanno E."/>
            <person name="Zahm M."/>
            <person name="Klopp C."/>
            <person name="Cabau C."/>
            <person name="Louis A."/>
            <person name="Berthelot C."/>
            <person name="Parey E."/>
            <person name="Roest Crollius H."/>
            <person name="Montfort J."/>
            <person name="Robinson-Rechavi M."/>
            <person name="Bouchez O."/>
            <person name="Lampietro C."/>
            <person name="Lopez Roques C."/>
            <person name="Donnadieu C."/>
            <person name="Postlethwait J."/>
            <person name="Bobe J."/>
            <person name="Dillon D."/>
            <person name="Chandos A."/>
            <person name="von Hippel F."/>
            <person name="Guiguen Y."/>
        </authorList>
    </citation>
    <scope>NUCLEOTIDE SEQUENCE</scope>
    <source>
        <strain evidence="1">YG-Jan2019</strain>
    </source>
</reference>
<gene>
    <name evidence="1" type="ORF">DPEC_G00025600</name>
</gene>
<dbReference type="EMBL" id="CM055729">
    <property type="protein sequence ID" value="KAJ8015387.1"/>
    <property type="molecule type" value="Genomic_DNA"/>
</dbReference>
<comment type="caution">
    <text evidence="1">The sequence shown here is derived from an EMBL/GenBank/DDBJ whole genome shotgun (WGS) entry which is preliminary data.</text>
</comment>
<protein>
    <submittedName>
        <fullName evidence="1">Uncharacterized protein</fullName>
    </submittedName>
</protein>
<proteinExistence type="predicted"/>
<keyword evidence="2" id="KW-1185">Reference proteome</keyword>